<dbReference type="GO" id="GO:0016491">
    <property type="term" value="F:oxidoreductase activity"/>
    <property type="evidence" value="ECO:0007669"/>
    <property type="project" value="InterPro"/>
</dbReference>
<comment type="caution">
    <text evidence="2">The sequence shown here is derived from an EMBL/GenBank/DDBJ whole genome shotgun (WGS) entry which is preliminary data.</text>
</comment>
<dbReference type="InterPro" id="IPR029478">
    <property type="entry name" value="TM1586_NiRdase"/>
</dbReference>
<proteinExistence type="predicted"/>
<dbReference type="Gene3D" id="3.40.109.10">
    <property type="entry name" value="NADH Oxidase"/>
    <property type="match status" value="1"/>
</dbReference>
<dbReference type="AlphaFoldDB" id="A0A1F2PMQ0"/>
<gene>
    <name evidence="2" type="ORF">ACWI_04860</name>
</gene>
<name>A0A1F2PMQ0_9FIRM</name>
<accession>A0A1F2PMQ0</accession>
<dbReference type="RefSeq" id="WP_070369852.1">
    <property type="nucleotide sequence ID" value="NZ_LKEU01000013.1"/>
</dbReference>
<dbReference type="Proteomes" id="UP000176244">
    <property type="component" value="Unassembled WGS sequence"/>
</dbReference>
<evidence type="ECO:0000259" key="1">
    <source>
        <dbReference type="Pfam" id="PF14512"/>
    </source>
</evidence>
<protein>
    <recommendedName>
        <fullName evidence="1">Putative nitroreductase TM1586 domain-containing protein</fullName>
    </recommendedName>
</protein>
<organism evidence="2 3">
    <name type="scientific">Acetobacterium wieringae</name>
    <dbReference type="NCBI Taxonomy" id="52694"/>
    <lineage>
        <taxon>Bacteria</taxon>
        <taxon>Bacillati</taxon>
        <taxon>Bacillota</taxon>
        <taxon>Clostridia</taxon>
        <taxon>Eubacteriales</taxon>
        <taxon>Eubacteriaceae</taxon>
        <taxon>Acetobacterium</taxon>
    </lineage>
</organism>
<reference evidence="2 3" key="1">
    <citation type="submission" date="2015-09" db="EMBL/GenBank/DDBJ databases">
        <title>Genome sequence of Acetobacterium wieringae DSM 1911.</title>
        <authorList>
            <person name="Poehlein A."/>
            <person name="Bengelsdorf F.R."/>
            <person name="Schiel-Bengelsdorf B."/>
            <person name="Duerre P."/>
            <person name="Daniel R."/>
        </authorList>
    </citation>
    <scope>NUCLEOTIDE SEQUENCE [LARGE SCALE GENOMIC DNA]</scope>
    <source>
        <strain evidence="2 3">DSM 1911</strain>
    </source>
</reference>
<dbReference type="STRING" id="52694.ACWI_04860"/>
<feature type="domain" description="Putative nitroreductase TM1586" evidence="1">
    <location>
        <begin position="10"/>
        <end position="253"/>
    </location>
</feature>
<sequence length="291" mass="33012">MKFREFTVNNHSTREFMDDRVNQGDIGAIKAYLDELNSTNGKEKGFSLILLENGAEVFEDLEGFGGYGGVMIKGPHYIALRLDRLDHEIEVYGAFYLQSVVKKLYDLDLGSCWITVDGIIPSQTERLLAGQPGIIQHLLAFGKPAKKDSKGDRHKTIVNCDAKYQQDPYGLAIISTSDESRLSVVETIFLKTWGNVAPYEEMEKRGVLDLLYYVRNSPSYQNAQPCRLILKDGYGELCVINPEQEENYTDAGIMLFILEGLAKEMSFPSNWHFIQDDSENAEYRRVAHFDL</sequence>
<dbReference type="OrthoDB" id="9814075at2"/>
<evidence type="ECO:0000313" key="2">
    <source>
        <dbReference type="EMBL" id="OFV72012.1"/>
    </source>
</evidence>
<dbReference type="Pfam" id="PF14512">
    <property type="entry name" value="TM1586_NiRdase"/>
    <property type="match status" value="1"/>
</dbReference>
<evidence type="ECO:0000313" key="3">
    <source>
        <dbReference type="Proteomes" id="UP000176244"/>
    </source>
</evidence>
<dbReference type="SUPFAM" id="SSF55469">
    <property type="entry name" value="FMN-dependent nitroreductase-like"/>
    <property type="match status" value="1"/>
</dbReference>
<dbReference type="InterPro" id="IPR000415">
    <property type="entry name" value="Nitroreductase-like"/>
</dbReference>
<dbReference type="EMBL" id="LKEU01000013">
    <property type="protein sequence ID" value="OFV72012.1"/>
    <property type="molecule type" value="Genomic_DNA"/>
</dbReference>